<evidence type="ECO:0000256" key="3">
    <source>
        <dbReference type="SAM" id="MobiDB-lite"/>
    </source>
</evidence>
<dbReference type="EMBL" id="JAUKUA010000006">
    <property type="protein sequence ID" value="KAK0707252.1"/>
    <property type="molecule type" value="Genomic_DNA"/>
</dbReference>
<feature type="domain" description="Polyketide synthase-like phosphopantetheine-binding" evidence="4">
    <location>
        <begin position="553"/>
        <end position="628"/>
    </location>
</feature>
<sequence length="1052" mass="115153">MSRSMTAVVDRLAAETPNNVWLKVPSEGPDGQIFWTDITWAQLSKAVDTMARWIEEHLGLGVRTDDGEALGYTAINDIRYPIVILAALKTGYKSFLSSPRNSIEGHVSLLKATKCTKFVFSQEFQNLANALSASVEGLKAVEVPPLDVLLHTDPDAPPYQSRVGVGERMEARETVMILHSSGTTGLPKPIPAKSGCIGIVEKIQSIPNPDGRRHMHDEMYNSRLIVIMLPFFHAFGTNLLIRSIYHQGPLVLLPPGKPPTAELMLEAMEKTNPSAIACSPSILEDMSNLPRGIEAISKLEHIFYGGAPLALSCGDKLTKMTTLTNAIGSTEAFFMASYINLDPADWEYFEFNPESGAVMEPTPDPALAELVVKPRPDSDFVFYVHNFPDVAEWRTKDLFERHATKPTLWRYVGRMDDIMVLSNGEKINPVSFEKAVEGHPWVRSALMVGSGRFQAALVLDPAPEQVSFDTEAFIDQVWPWVEQANASYPAHGRVWRSMITLASPEKPFQRAPKGSVMRRATNQLYEKEIGLLYGKQDSDAGADGTELGDASTRDIVRSAVQSVLPGRVQDLTDSADLFGLGMDSLQVLQLSKMLGRELRGAPRTPCTPRTIYSNPSITQLTHTLSTVTATAPPPPPPPPPPPYLPRGEDVGPDPPIHALPEAQPRHPHPLGTQARDRRPHRRPHRLDRHPRHAPPAHAPAHAVRSPHLLPEPLIRRRRAAGVQLRRRRPGPLLPHQSHLPHHRPLPPHPRPPPTTYTALATTTTTIIHNAWPVNFNTPLAAFAPSLAGTRHLADLAAAAAAHVTLISSIGSVMNYPAVRPGGVGVVPEEFDADNSLPIRGQGYAESKHVAGCILHRAARVAGVRATVLRVGQVGGPMRGGGVWNRHEWLPSLIASSKVLGRIPRALGRHNDVVTWLPVDVAAEAVRDLALAGGKAGEEAECFNVVNPRAVEWAELVAAVQKFYSAREGRTIEQVSLGEWLDELNRVDATDDADKVERFPALKLLDFFQGLNADGGVEYTFSTDRAVEKSPAMAGSRPIDGGLMEKWLEGWAF</sequence>
<dbReference type="SUPFAM" id="SSF47336">
    <property type="entry name" value="ACP-like"/>
    <property type="match status" value="1"/>
</dbReference>
<dbReference type="Pfam" id="PF23562">
    <property type="entry name" value="AMP-binding_C_3"/>
    <property type="match status" value="1"/>
</dbReference>
<dbReference type="Pfam" id="PF00550">
    <property type="entry name" value="PP-binding"/>
    <property type="match status" value="1"/>
</dbReference>
<keyword evidence="2" id="KW-0597">Phosphoprotein</keyword>
<organism evidence="5 6">
    <name type="scientific">Lasiosphaeris hirsuta</name>
    <dbReference type="NCBI Taxonomy" id="260670"/>
    <lineage>
        <taxon>Eukaryota</taxon>
        <taxon>Fungi</taxon>
        <taxon>Dikarya</taxon>
        <taxon>Ascomycota</taxon>
        <taxon>Pezizomycotina</taxon>
        <taxon>Sordariomycetes</taxon>
        <taxon>Sordariomycetidae</taxon>
        <taxon>Sordariales</taxon>
        <taxon>Lasiosphaeriaceae</taxon>
        <taxon>Lasiosphaeris</taxon>
    </lineage>
</organism>
<dbReference type="SUPFAM" id="SSF51735">
    <property type="entry name" value="NAD(P)-binding Rossmann-fold domains"/>
    <property type="match status" value="1"/>
</dbReference>
<feature type="compositionally biased region" description="Basic residues" evidence="3">
    <location>
        <begin position="677"/>
        <end position="694"/>
    </location>
</feature>
<dbReference type="InterPro" id="IPR051414">
    <property type="entry name" value="Adenylate-forming_Reductase"/>
</dbReference>
<dbReference type="InterPro" id="IPR013120">
    <property type="entry name" value="FAR_NAD-bd"/>
</dbReference>
<dbReference type="InterPro" id="IPR020806">
    <property type="entry name" value="PKS_PP-bd"/>
</dbReference>
<dbReference type="InterPro" id="IPR009081">
    <property type="entry name" value="PP-bd_ACP"/>
</dbReference>
<proteinExistence type="predicted"/>
<evidence type="ECO:0000313" key="5">
    <source>
        <dbReference type="EMBL" id="KAK0707252.1"/>
    </source>
</evidence>
<keyword evidence="1" id="KW-0596">Phosphopantetheine</keyword>
<dbReference type="PROSITE" id="PS00455">
    <property type="entry name" value="AMP_BINDING"/>
    <property type="match status" value="1"/>
</dbReference>
<dbReference type="SMART" id="SM00823">
    <property type="entry name" value="PKS_PP"/>
    <property type="match status" value="1"/>
</dbReference>
<dbReference type="InterPro" id="IPR042099">
    <property type="entry name" value="ANL_N_sf"/>
</dbReference>
<evidence type="ECO:0000313" key="6">
    <source>
        <dbReference type="Proteomes" id="UP001172102"/>
    </source>
</evidence>
<dbReference type="InterPro" id="IPR036736">
    <property type="entry name" value="ACP-like_sf"/>
</dbReference>
<accession>A0AA40A0U9</accession>
<dbReference type="SUPFAM" id="SSF56801">
    <property type="entry name" value="Acetyl-CoA synthetase-like"/>
    <property type="match status" value="1"/>
</dbReference>
<comment type="caution">
    <text evidence="5">The sequence shown here is derived from an EMBL/GenBank/DDBJ whole genome shotgun (WGS) entry which is preliminary data.</text>
</comment>
<reference evidence="5" key="1">
    <citation type="submission" date="2023-06" db="EMBL/GenBank/DDBJ databases">
        <title>Genome-scale phylogeny and comparative genomics of the fungal order Sordariales.</title>
        <authorList>
            <consortium name="Lawrence Berkeley National Laboratory"/>
            <person name="Hensen N."/>
            <person name="Bonometti L."/>
            <person name="Westerberg I."/>
            <person name="Brannstrom I.O."/>
            <person name="Guillou S."/>
            <person name="Cros-Aarteil S."/>
            <person name="Calhoun S."/>
            <person name="Haridas S."/>
            <person name="Kuo A."/>
            <person name="Mondo S."/>
            <person name="Pangilinan J."/>
            <person name="Riley R."/>
            <person name="Labutti K."/>
            <person name="Andreopoulos B."/>
            <person name="Lipzen A."/>
            <person name="Chen C."/>
            <person name="Yanf M."/>
            <person name="Daum C."/>
            <person name="Ng V."/>
            <person name="Clum A."/>
            <person name="Steindorff A."/>
            <person name="Ohm R."/>
            <person name="Martin F."/>
            <person name="Silar P."/>
            <person name="Natvig D."/>
            <person name="Lalanne C."/>
            <person name="Gautier V."/>
            <person name="Ament-Velasquez S.L."/>
            <person name="Kruys A."/>
            <person name="Hutchinson M.I."/>
            <person name="Powell A.J."/>
            <person name="Barry K."/>
            <person name="Miller A.N."/>
            <person name="Grigoriev I.V."/>
            <person name="Debuchy R."/>
            <person name="Gladieux P."/>
            <person name="Thoren M.H."/>
            <person name="Johannesson H."/>
        </authorList>
    </citation>
    <scope>NUCLEOTIDE SEQUENCE</scope>
    <source>
        <strain evidence="5">SMH4607-1</strain>
    </source>
</reference>
<dbReference type="InterPro" id="IPR000873">
    <property type="entry name" value="AMP-dep_synth/lig_dom"/>
</dbReference>
<keyword evidence="6" id="KW-1185">Reference proteome</keyword>
<dbReference type="InterPro" id="IPR006162">
    <property type="entry name" value="Ppantetheine_attach_site"/>
</dbReference>
<dbReference type="PROSITE" id="PS00012">
    <property type="entry name" value="PHOSPHOPANTETHEINE"/>
    <property type="match status" value="1"/>
</dbReference>
<feature type="compositionally biased region" description="Basic residues" evidence="3">
    <location>
        <begin position="715"/>
        <end position="729"/>
    </location>
</feature>
<dbReference type="AlphaFoldDB" id="A0AA40A0U9"/>
<dbReference type="InterPro" id="IPR036291">
    <property type="entry name" value="NAD(P)-bd_dom_sf"/>
</dbReference>
<protein>
    <recommendedName>
        <fullName evidence="4">Polyketide synthase-like phosphopantetheine-binding domain-containing protein</fullName>
    </recommendedName>
</protein>
<name>A0AA40A0U9_9PEZI</name>
<evidence type="ECO:0000256" key="1">
    <source>
        <dbReference type="ARBA" id="ARBA00022450"/>
    </source>
</evidence>
<dbReference type="InterPro" id="IPR020845">
    <property type="entry name" value="AMP-binding_CS"/>
</dbReference>
<dbReference type="Gene3D" id="3.40.50.720">
    <property type="entry name" value="NAD(P)-binding Rossmann-like Domain"/>
    <property type="match status" value="1"/>
</dbReference>
<dbReference type="Gene3D" id="3.40.50.12780">
    <property type="entry name" value="N-terminal domain of ligase-like"/>
    <property type="match status" value="1"/>
</dbReference>
<feature type="compositionally biased region" description="Pro residues" evidence="3">
    <location>
        <begin position="631"/>
        <end position="644"/>
    </location>
</feature>
<dbReference type="PANTHER" id="PTHR43439">
    <property type="entry name" value="PHENYLACETATE-COENZYME A LIGASE"/>
    <property type="match status" value="1"/>
</dbReference>
<evidence type="ECO:0000259" key="4">
    <source>
        <dbReference type="SMART" id="SM00823"/>
    </source>
</evidence>
<dbReference type="Proteomes" id="UP001172102">
    <property type="component" value="Unassembled WGS sequence"/>
</dbReference>
<dbReference type="Pfam" id="PF07993">
    <property type="entry name" value="NAD_binding_4"/>
    <property type="match status" value="1"/>
</dbReference>
<gene>
    <name evidence="5" type="ORF">B0H67DRAFT_612024</name>
</gene>
<dbReference type="GO" id="GO:0031177">
    <property type="term" value="F:phosphopantetheine binding"/>
    <property type="evidence" value="ECO:0007669"/>
    <property type="project" value="InterPro"/>
</dbReference>
<evidence type="ECO:0000256" key="2">
    <source>
        <dbReference type="ARBA" id="ARBA00022553"/>
    </source>
</evidence>
<feature type="region of interest" description="Disordered" evidence="3">
    <location>
        <begin position="626"/>
        <end position="752"/>
    </location>
</feature>
<dbReference type="Pfam" id="PF00501">
    <property type="entry name" value="AMP-binding"/>
    <property type="match status" value="1"/>
</dbReference>
<dbReference type="Gene3D" id="1.10.1200.10">
    <property type="entry name" value="ACP-like"/>
    <property type="match status" value="1"/>
</dbReference>
<dbReference type="PANTHER" id="PTHR43439:SF2">
    <property type="entry name" value="ENZYME, PUTATIVE (JCVI)-RELATED"/>
    <property type="match status" value="1"/>
</dbReference>